<dbReference type="EMBL" id="BGPR01034543">
    <property type="protein sequence ID" value="GBO08973.1"/>
    <property type="molecule type" value="Genomic_DNA"/>
</dbReference>
<organism evidence="2 3">
    <name type="scientific">Araneus ventricosus</name>
    <name type="common">Orbweaver spider</name>
    <name type="synonym">Epeira ventricosa</name>
    <dbReference type="NCBI Taxonomy" id="182803"/>
    <lineage>
        <taxon>Eukaryota</taxon>
        <taxon>Metazoa</taxon>
        <taxon>Ecdysozoa</taxon>
        <taxon>Arthropoda</taxon>
        <taxon>Chelicerata</taxon>
        <taxon>Arachnida</taxon>
        <taxon>Araneae</taxon>
        <taxon>Araneomorphae</taxon>
        <taxon>Entelegynae</taxon>
        <taxon>Araneoidea</taxon>
        <taxon>Araneidae</taxon>
        <taxon>Araneus</taxon>
    </lineage>
</organism>
<proteinExistence type="predicted"/>
<gene>
    <name evidence="2" type="ORF">AVEN_230402_1</name>
    <name evidence="1" type="ORF">AVEN_245186_1</name>
</gene>
<evidence type="ECO:0000313" key="2">
    <source>
        <dbReference type="EMBL" id="GBO08973.1"/>
    </source>
</evidence>
<comment type="caution">
    <text evidence="2">The sequence shown here is derived from an EMBL/GenBank/DDBJ whole genome shotgun (WGS) entry which is preliminary data.</text>
</comment>
<evidence type="ECO:0000313" key="3">
    <source>
        <dbReference type="Proteomes" id="UP000499080"/>
    </source>
</evidence>
<name>A0A4Y2U8Y9_ARAVE</name>
<keyword evidence="3" id="KW-1185">Reference proteome</keyword>
<accession>A0A4Y2U8Y9</accession>
<dbReference type="AlphaFoldDB" id="A0A4Y2U8Y9"/>
<sequence length="119" mass="13075">MELILNRPLQWFACQLHANELPLRHLFAHVGRTTTGPRSLTGEIRKSLVGCEKLSVVSSTPIENTLCEASIKRLWSGARFETDSTGDPLSPVSGFKQSAAGVEWEFEDGDTGSDVFLLN</sequence>
<dbReference type="EMBL" id="BGPR01034519">
    <property type="protein sequence ID" value="GBO08938.1"/>
    <property type="molecule type" value="Genomic_DNA"/>
</dbReference>
<evidence type="ECO:0000313" key="1">
    <source>
        <dbReference type="EMBL" id="GBO08938.1"/>
    </source>
</evidence>
<dbReference type="Proteomes" id="UP000499080">
    <property type="component" value="Unassembled WGS sequence"/>
</dbReference>
<protein>
    <submittedName>
        <fullName evidence="2">Uncharacterized protein</fullName>
    </submittedName>
</protein>
<dbReference type="OrthoDB" id="7986506at2759"/>
<reference evidence="2 3" key="1">
    <citation type="journal article" date="2019" name="Sci. Rep.">
        <title>Orb-weaving spider Araneus ventricosus genome elucidates the spidroin gene catalogue.</title>
        <authorList>
            <person name="Kono N."/>
            <person name="Nakamura H."/>
            <person name="Ohtoshi R."/>
            <person name="Moran D.A.P."/>
            <person name="Shinohara A."/>
            <person name="Yoshida Y."/>
            <person name="Fujiwara M."/>
            <person name="Mori M."/>
            <person name="Tomita M."/>
            <person name="Arakawa K."/>
        </authorList>
    </citation>
    <scope>NUCLEOTIDE SEQUENCE [LARGE SCALE GENOMIC DNA]</scope>
</reference>